<keyword evidence="4" id="KW-1185">Reference proteome</keyword>
<dbReference type="PANTHER" id="PTHR38454:SF1">
    <property type="entry name" value="INTEGRAL MEMBRANE PROTEIN"/>
    <property type="match status" value="1"/>
</dbReference>
<dbReference type="RefSeq" id="WP_208054561.1">
    <property type="nucleotide sequence ID" value="NZ_JAGEMK010000001.1"/>
</dbReference>
<comment type="caution">
    <text evidence="3">The sequence shown here is derived from an EMBL/GenBank/DDBJ whole genome shotgun (WGS) entry which is preliminary data.</text>
</comment>
<feature type="transmembrane region" description="Helical" evidence="2">
    <location>
        <begin position="135"/>
        <end position="156"/>
    </location>
</feature>
<accession>A0A939LTB7</accession>
<sequence length="947" mass="98898">MNRFLEAPPPLSSSRAHALLRATTAISWLSLLAFAVLGVGSAVLGSTVFLGVDTLEAFPPWAALDPAPPAFQNQWLGDTLDAVTPRTLLIKEGLASGDLAQWNPYTVGGTAAAPLPDGANFSPMSLPWFLLPSTYAPGAVKLLEIAVITVGMSLFLRRLRLPSASWAVAALIYAASGFMFAWTNWAQTRVGALIPLLFWAVDRAVCERRWRDLVPVALVVAALIAGGFPAVTAYGLYAAAAYALVRVLGESPRLREVVRPLGVAALGVVAGVGLTAWQLLPFVNQSLNVIDFSVRAQNPDIHLEWTALTTAVVPEMLGGPIGAYWASYQNPIETFSYLGAAAVVLVLLAFAIAPALPGARGVRSYILAALAICMLLVYVGGLPLGLVQNLPVFSNNYIGRMRVLVGFFGAVAAALGLAAVLRRGQAAVDDPATTEPSTGGPAPADPAPRGRGLGLSRTELVRTGVAAVAAVGAVVAVHRVTRYVPPHGVEEVERGILVAAVCAGVVGLLALVVLWHGGLVWRMAFLAAAPVLLSFQAVSVADTWWPKAPVELFYPETPSHEFLAENLGDDRFISVSNTMMPGTSTAYGLRAANGHAFHTNAWKELLRAVDPGVMRTSTYSALTGQDMPAELASPILDRMGVRYATVPPAMIVPGPREVGSPADGTITVGQDGTATADLEGPMRGVILSIPEGLAVGESGGTVTVTPVVDGEPIEETVHTLGRSLPEGELWIALAADDVPDGARTELVVELDGTTGPVVFAADGGDGLAAEVVRPQDDGLRVVQTGGVTILERTTALSRIRWAGEEAVEPEPTTRVELLGSGELPTETVVLEDAADLIGAAGADGRVTSVEEGTNDIRVTIEADGDGWLVLADSVRGGGWTASVDGQEAELVDADHGMAAVAIPEGQHEVVFEYRAPGMSTGLIISGAVALSLLLLAVVPLLRRPRRG</sequence>
<keyword evidence="2" id="KW-0812">Transmembrane</keyword>
<keyword evidence="2" id="KW-1133">Transmembrane helix</keyword>
<feature type="transmembrane region" description="Helical" evidence="2">
    <location>
        <begin position="25"/>
        <end position="52"/>
    </location>
</feature>
<feature type="compositionally biased region" description="Low complexity" evidence="1">
    <location>
        <begin position="439"/>
        <end position="450"/>
    </location>
</feature>
<feature type="region of interest" description="Disordered" evidence="1">
    <location>
        <begin position="429"/>
        <end position="450"/>
    </location>
</feature>
<feature type="transmembrane region" description="Helical" evidence="2">
    <location>
        <begin position="922"/>
        <end position="941"/>
    </location>
</feature>
<feature type="transmembrane region" description="Helical" evidence="2">
    <location>
        <begin position="365"/>
        <end position="387"/>
    </location>
</feature>
<dbReference type="Proteomes" id="UP000664209">
    <property type="component" value="Unassembled WGS sequence"/>
</dbReference>
<protein>
    <submittedName>
        <fullName evidence="3">YfhO family protein</fullName>
    </submittedName>
</protein>
<dbReference type="EMBL" id="JAGEMK010000001">
    <property type="protein sequence ID" value="MBO1750962.1"/>
    <property type="molecule type" value="Genomic_DNA"/>
</dbReference>
<feature type="transmembrane region" description="Helical" evidence="2">
    <location>
        <begin position="459"/>
        <end position="476"/>
    </location>
</feature>
<organism evidence="3 4">
    <name type="scientific">Actinotalea soli</name>
    <dbReference type="NCBI Taxonomy" id="2819234"/>
    <lineage>
        <taxon>Bacteria</taxon>
        <taxon>Bacillati</taxon>
        <taxon>Actinomycetota</taxon>
        <taxon>Actinomycetes</taxon>
        <taxon>Micrococcales</taxon>
        <taxon>Cellulomonadaceae</taxon>
        <taxon>Actinotalea</taxon>
    </lineage>
</organism>
<keyword evidence="2" id="KW-0472">Membrane</keyword>
<feature type="transmembrane region" description="Helical" evidence="2">
    <location>
        <begin position="399"/>
        <end position="421"/>
    </location>
</feature>
<evidence type="ECO:0000256" key="2">
    <source>
        <dbReference type="SAM" id="Phobius"/>
    </source>
</evidence>
<feature type="transmembrane region" description="Helical" evidence="2">
    <location>
        <begin position="334"/>
        <end position="353"/>
    </location>
</feature>
<evidence type="ECO:0000256" key="1">
    <source>
        <dbReference type="SAM" id="MobiDB-lite"/>
    </source>
</evidence>
<feature type="transmembrane region" description="Helical" evidence="2">
    <location>
        <begin position="523"/>
        <end position="545"/>
    </location>
</feature>
<name>A0A939LTB7_9CELL</name>
<reference evidence="3" key="1">
    <citation type="submission" date="2021-03" db="EMBL/GenBank/DDBJ databases">
        <title>Actinotalea soli sp. nov., isolated from soil.</title>
        <authorList>
            <person name="Ping W."/>
            <person name="Zhang J."/>
        </authorList>
    </citation>
    <scope>NUCLEOTIDE SEQUENCE</scope>
    <source>
        <strain evidence="3">BY-33</strain>
    </source>
</reference>
<evidence type="ECO:0000313" key="4">
    <source>
        <dbReference type="Proteomes" id="UP000664209"/>
    </source>
</evidence>
<proteinExistence type="predicted"/>
<feature type="transmembrane region" description="Helical" evidence="2">
    <location>
        <begin position="163"/>
        <end position="182"/>
    </location>
</feature>
<dbReference type="PANTHER" id="PTHR38454">
    <property type="entry name" value="INTEGRAL MEMBRANE PROTEIN-RELATED"/>
    <property type="match status" value="1"/>
</dbReference>
<feature type="transmembrane region" description="Helical" evidence="2">
    <location>
        <begin position="257"/>
        <end position="280"/>
    </location>
</feature>
<evidence type="ECO:0000313" key="3">
    <source>
        <dbReference type="EMBL" id="MBO1750962.1"/>
    </source>
</evidence>
<gene>
    <name evidence="3" type="ORF">J4G33_04010</name>
</gene>
<feature type="transmembrane region" description="Helical" evidence="2">
    <location>
        <begin position="496"/>
        <end position="516"/>
    </location>
</feature>
<dbReference type="InterPro" id="IPR018580">
    <property type="entry name" value="Uncharacterised_YfhO"/>
</dbReference>
<dbReference type="AlphaFoldDB" id="A0A939LTB7"/>
<dbReference type="Pfam" id="PF09586">
    <property type="entry name" value="YfhO"/>
    <property type="match status" value="1"/>
</dbReference>
<feature type="transmembrane region" description="Helical" evidence="2">
    <location>
        <begin position="217"/>
        <end position="245"/>
    </location>
</feature>